<evidence type="ECO:0000313" key="2">
    <source>
        <dbReference type="EMBL" id="CAI9563803.1"/>
    </source>
</evidence>
<dbReference type="EMBL" id="CATNWA010012653">
    <property type="protein sequence ID" value="CAI9563803.1"/>
    <property type="molecule type" value="Genomic_DNA"/>
</dbReference>
<evidence type="ECO:0008006" key="4">
    <source>
        <dbReference type="Google" id="ProtNLM"/>
    </source>
</evidence>
<organism evidence="2 3">
    <name type="scientific">Staurois parvus</name>
    <dbReference type="NCBI Taxonomy" id="386267"/>
    <lineage>
        <taxon>Eukaryota</taxon>
        <taxon>Metazoa</taxon>
        <taxon>Chordata</taxon>
        <taxon>Craniata</taxon>
        <taxon>Vertebrata</taxon>
        <taxon>Euteleostomi</taxon>
        <taxon>Amphibia</taxon>
        <taxon>Batrachia</taxon>
        <taxon>Anura</taxon>
        <taxon>Neobatrachia</taxon>
        <taxon>Ranoidea</taxon>
        <taxon>Ranidae</taxon>
        <taxon>Staurois</taxon>
    </lineage>
</organism>
<feature type="region of interest" description="Disordered" evidence="1">
    <location>
        <begin position="21"/>
        <end position="54"/>
    </location>
</feature>
<evidence type="ECO:0000256" key="1">
    <source>
        <dbReference type="SAM" id="MobiDB-lite"/>
    </source>
</evidence>
<proteinExistence type="predicted"/>
<feature type="compositionally biased region" description="Polar residues" evidence="1">
    <location>
        <begin position="117"/>
        <end position="129"/>
    </location>
</feature>
<reference evidence="2" key="1">
    <citation type="submission" date="2023-05" db="EMBL/GenBank/DDBJ databases">
        <authorList>
            <person name="Stuckert A."/>
        </authorList>
    </citation>
    <scope>NUCLEOTIDE SEQUENCE</scope>
</reference>
<feature type="compositionally biased region" description="Polar residues" evidence="1">
    <location>
        <begin position="75"/>
        <end position="89"/>
    </location>
</feature>
<sequence length="129" mass="14320">MDLPIVHDDFVSDEVVVQMEDDQIESEDIPAFPEPSAPSLSQSSTTELSEETRQKIEKNRLLALEKRMQKMQALADSQVTPTHVVSQAPPSDPDEIPEDFDDLLEEVDDVVERDTQPAASPVTSTAETQ</sequence>
<name>A0ABN9CUZ2_9NEOB</name>
<feature type="region of interest" description="Disordered" evidence="1">
    <location>
        <begin position="72"/>
        <end position="129"/>
    </location>
</feature>
<comment type="caution">
    <text evidence="2">The sequence shown here is derived from an EMBL/GenBank/DDBJ whole genome shotgun (WGS) entry which is preliminary data.</text>
</comment>
<feature type="non-terminal residue" evidence="2">
    <location>
        <position position="129"/>
    </location>
</feature>
<evidence type="ECO:0000313" key="3">
    <source>
        <dbReference type="Proteomes" id="UP001162483"/>
    </source>
</evidence>
<protein>
    <recommendedName>
        <fullName evidence="4">TIMELESS-interacting protein</fullName>
    </recommendedName>
</protein>
<accession>A0ABN9CUZ2</accession>
<dbReference type="Proteomes" id="UP001162483">
    <property type="component" value="Unassembled WGS sequence"/>
</dbReference>
<feature type="compositionally biased region" description="Acidic residues" evidence="1">
    <location>
        <begin position="92"/>
        <end position="109"/>
    </location>
</feature>
<gene>
    <name evidence="2" type="ORF">SPARVUS_LOCUS5805238</name>
</gene>
<keyword evidence="3" id="KW-1185">Reference proteome</keyword>